<accession>A0A2P5BAS4</accession>
<gene>
    <name evidence="1" type="ORF">PanWU01x14_255660</name>
</gene>
<proteinExistence type="predicted"/>
<organism evidence="1 2">
    <name type="scientific">Parasponia andersonii</name>
    <name type="common">Sponia andersonii</name>
    <dbReference type="NCBI Taxonomy" id="3476"/>
    <lineage>
        <taxon>Eukaryota</taxon>
        <taxon>Viridiplantae</taxon>
        <taxon>Streptophyta</taxon>
        <taxon>Embryophyta</taxon>
        <taxon>Tracheophyta</taxon>
        <taxon>Spermatophyta</taxon>
        <taxon>Magnoliopsida</taxon>
        <taxon>eudicotyledons</taxon>
        <taxon>Gunneridae</taxon>
        <taxon>Pentapetalae</taxon>
        <taxon>rosids</taxon>
        <taxon>fabids</taxon>
        <taxon>Rosales</taxon>
        <taxon>Cannabaceae</taxon>
        <taxon>Parasponia</taxon>
    </lineage>
</organism>
<dbReference type="EMBL" id="JXTB01000322">
    <property type="protein sequence ID" value="PON45894.1"/>
    <property type="molecule type" value="Genomic_DNA"/>
</dbReference>
<comment type="caution">
    <text evidence="1">The sequence shown here is derived from an EMBL/GenBank/DDBJ whole genome shotgun (WGS) entry which is preliminary data.</text>
</comment>
<reference evidence="2" key="1">
    <citation type="submission" date="2016-06" db="EMBL/GenBank/DDBJ databases">
        <title>Parallel loss of symbiosis genes in relatives of nitrogen-fixing non-legume Parasponia.</title>
        <authorList>
            <person name="Van Velzen R."/>
            <person name="Holmer R."/>
            <person name="Bu F."/>
            <person name="Rutten L."/>
            <person name="Van Zeijl A."/>
            <person name="Liu W."/>
            <person name="Santuari L."/>
            <person name="Cao Q."/>
            <person name="Sharma T."/>
            <person name="Shen D."/>
            <person name="Roswanjaya Y."/>
            <person name="Wardhani T."/>
            <person name="Kalhor M.S."/>
            <person name="Jansen J."/>
            <person name="Van den Hoogen J."/>
            <person name="Gungor B."/>
            <person name="Hartog M."/>
            <person name="Hontelez J."/>
            <person name="Verver J."/>
            <person name="Yang W.-C."/>
            <person name="Schijlen E."/>
            <person name="Repin R."/>
            <person name="Schilthuizen M."/>
            <person name="Schranz E."/>
            <person name="Heidstra R."/>
            <person name="Miyata K."/>
            <person name="Fedorova E."/>
            <person name="Kohlen W."/>
            <person name="Bisseling T."/>
            <person name="Smit S."/>
            <person name="Geurts R."/>
        </authorList>
    </citation>
    <scope>NUCLEOTIDE SEQUENCE [LARGE SCALE GENOMIC DNA]</scope>
    <source>
        <strain evidence="2">cv. WU1-14</strain>
    </source>
</reference>
<evidence type="ECO:0000313" key="2">
    <source>
        <dbReference type="Proteomes" id="UP000237105"/>
    </source>
</evidence>
<name>A0A2P5BAS4_PARAD</name>
<dbReference type="Proteomes" id="UP000237105">
    <property type="component" value="Unassembled WGS sequence"/>
</dbReference>
<dbReference type="OrthoDB" id="10402392at2759"/>
<dbReference type="AlphaFoldDB" id="A0A2P5BAS4"/>
<evidence type="ECO:0000313" key="1">
    <source>
        <dbReference type="EMBL" id="PON45894.1"/>
    </source>
</evidence>
<protein>
    <submittedName>
        <fullName evidence="1">Uncharacterized protein</fullName>
    </submittedName>
</protein>
<keyword evidence="2" id="KW-1185">Reference proteome</keyword>
<sequence>MFFFGKGHFRPTNKLWAILTKRDKAGNANKKEKKNGKIKCIKGNIIFTNKSSCDLKNSVPDAAGSQSTSCSSAISFRSFSFLSGEGARTESSSINCRYSQKHHKENIAQRKGAIILRIK</sequence>